<gene>
    <name evidence="2" type="ORF">CR164_00070</name>
</gene>
<accession>A0A317TB75</accession>
<organism evidence="2 3">
    <name type="scientific">Prosthecochloris marina</name>
    <dbReference type="NCBI Taxonomy" id="2017681"/>
    <lineage>
        <taxon>Bacteria</taxon>
        <taxon>Pseudomonadati</taxon>
        <taxon>Chlorobiota</taxon>
        <taxon>Chlorobiia</taxon>
        <taxon>Chlorobiales</taxon>
        <taxon>Chlorobiaceae</taxon>
        <taxon>Prosthecochloris</taxon>
    </lineage>
</organism>
<keyword evidence="3" id="KW-1185">Reference proteome</keyword>
<proteinExistence type="predicted"/>
<keyword evidence="1" id="KW-0175">Coiled coil</keyword>
<feature type="coiled-coil region" evidence="1">
    <location>
        <begin position="59"/>
        <end position="161"/>
    </location>
</feature>
<dbReference type="RefSeq" id="WP_110021887.1">
    <property type="nucleotide sequence ID" value="NZ_PDNZ01000001.1"/>
</dbReference>
<reference evidence="3" key="1">
    <citation type="submission" date="2017-10" db="EMBL/GenBank/DDBJ databases">
        <authorList>
            <person name="Gaisin V.A."/>
            <person name="Rysina M.S."/>
            <person name="Grouzdev D.S."/>
        </authorList>
    </citation>
    <scope>NUCLEOTIDE SEQUENCE [LARGE SCALE GENOMIC DNA]</scope>
    <source>
        <strain evidence="3">V1</strain>
    </source>
</reference>
<dbReference type="AlphaFoldDB" id="A0A317TB75"/>
<sequence>MGTMVVRKNTGHFFFIVFLLFIQLFTGCGRSEEETQSQQQHIDSMMTILTQVQKNLGRIQQKEAVVEKLSSNIEKQEGSSVDQLGKDIYASIRFIDSTLAASRNLIQKLEEENMSSAYRIESLDNLVAEMRNTLEDKDREIRELKVEVQQLDARVSELLETVDVLDEFILEQEDILSYAYYISGSYDELTEKGILSKPGSPLSTIFDTDYYLAQDFDVSLFKRIDITETRDLYFNKSVKNLRIITPHTKGSYELVGGRTSSLLLITDESEFWKKSRCLVIVTDD</sequence>
<dbReference type="InterPro" id="IPR019269">
    <property type="entry name" value="BLOC1_su2"/>
</dbReference>
<dbReference type="OrthoDB" id="597123at2"/>
<evidence type="ECO:0000256" key="1">
    <source>
        <dbReference type="SAM" id="Coils"/>
    </source>
</evidence>
<protein>
    <submittedName>
        <fullName evidence="2">Uncharacterized protein</fullName>
    </submittedName>
</protein>
<dbReference type="EMBL" id="PDNZ01000001">
    <property type="protein sequence ID" value="PWW83001.1"/>
    <property type="molecule type" value="Genomic_DNA"/>
</dbReference>
<evidence type="ECO:0000313" key="2">
    <source>
        <dbReference type="EMBL" id="PWW83001.1"/>
    </source>
</evidence>
<evidence type="ECO:0000313" key="3">
    <source>
        <dbReference type="Proteomes" id="UP000246278"/>
    </source>
</evidence>
<name>A0A317TB75_9CHLB</name>
<dbReference type="Pfam" id="PF10046">
    <property type="entry name" value="BLOC1_2"/>
    <property type="match status" value="1"/>
</dbReference>
<comment type="caution">
    <text evidence="2">The sequence shown here is derived from an EMBL/GenBank/DDBJ whole genome shotgun (WGS) entry which is preliminary data.</text>
</comment>
<dbReference type="Proteomes" id="UP000246278">
    <property type="component" value="Unassembled WGS sequence"/>
</dbReference>
<dbReference type="PROSITE" id="PS51257">
    <property type="entry name" value="PROKAR_LIPOPROTEIN"/>
    <property type="match status" value="1"/>
</dbReference>